<gene>
    <name evidence="1" type="ORF">L6452_41833</name>
</gene>
<keyword evidence="2" id="KW-1185">Reference proteome</keyword>
<dbReference type="EMBL" id="CM042063">
    <property type="protein sequence ID" value="KAI3666796.1"/>
    <property type="molecule type" value="Genomic_DNA"/>
</dbReference>
<protein>
    <submittedName>
        <fullName evidence="1">Uncharacterized protein</fullName>
    </submittedName>
</protein>
<reference evidence="1 2" key="2">
    <citation type="journal article" date="2022" name="Mol. Ecol. Resour.">
        <title>The genomes of chicory, endive, great burdock and yacon provide insights into Asteraceae paleo-polyploidization history and plant inulin production.</title>
        <authorList>
            <person name="Fan W."/>
            <person name="Wang S."/>
            <person name="Wang H."/>
            <person name="Wang A."/>
            <person name="Jiang F."/>
            <person name="Liu H."/>
            <person name="Zhao H."/>
            <person name="Xu D."/>
            <person name="Zhang Y."/>
        </authorList>
    </citation>
    <scope>NUCLEOTIDE SEQUENCE [LARGE SCALE GENOMIC DNA]</scope>
    <source>
        <strain evidence="2">cv. Niubang</strain>
    </source>
</reference>
<name>A0ACB8XKN3_ARCLA</name>
<dbReference type="Proteomes" id="UP001055879">
    <property type="component" value="Linkage Group LG17"/>
</dbReference>
<sequence length="105" mass="12090">MCNLKIRSSRVYNVRASEVAKYATETLIAMRKLIQQRTGHPRCPMELVEHLSALEFSNANIHQVWNSNLALPRQLQKATLHFTRVATVFNSTKDPPYLAINRTRL</sequence>
<evidence type="ECO:0000313" key="1">
    <source>
        <dbReference type="EMBL" id="KAI3666796.1"/>
    </source>
</evidence>
<accession>A0ACB8XKN3</accession>
<proteinExistence type="predicted"/>
<reference evidence="2" key="1">
    <citation type="journal article" date="2022" name="Mol. Ecol. Resour.">
        <title>The genomes of chicory, endive, great burdock and yacon provide insights into Asteraceae palaeo-polyploidization history and plant inulin production.</title>
        <authorList>
            <person name="Fan W."/>
            <person name="Wang S."/>
            <person name="Wang H."/>
            <person name="Wang A."/>
            <person name="Jiang F."/>
            <person name="Liu H."/>
            <person name="Zhao H."/>
            <person name="Xu D."/>
            <person name="Zhang Y."/>
        </authorList>
    </citation>
    <scope>NUCLEOTIDE SEQUENCE [LARGE SCALE GENOMIC DNA]</scope>
    <source>
        <strain evidence="2">cv. Niubang</strain>
    </source>
</reference>
<organism evidence="1 2">
    <name type="scientific">Arctium lappa</name>
    <name type="common">Greater burdock</name>
    <name type="synonym">Lappa major</name>
    <dbReference type="NCBI Taxonomy" id="4217"/>
    <lineage>
        <taxon>Eukaryota</taxon>
        <taxon>Viridiplantae</taxon>
        <taxon>Streptophyta</taxon>
        <taxon>Embryophyta</taxon>
        <taxon>Tracheophyta</taxon>
        <taxon>Spermatophyta</taxon>
        <taxon>Magnoliopsida</taxon>
        <taxon>eudicotyledons</taxon>
        <taxon>Gunneridae</taxon>
        <taxon>Pentapetalae</taxon>
        <taxon>asterids</taxon>
        <taxon>campanulids</taxon>
        <taxon>Asterales</taxon>
        <taxon>Asteraceae</taxon>
        <taxon>Carduoideae</taxon>
        <taxon>Cardueae</taxon>
        <taxon>Arctiinae</taxon>
        <taxon>Arctium</taxon>
    </lineage>
</organism>
<evidence type="ECO:0000313" key="2">
    <source>
        <dbReference type="Proteomes" id="UP001055879"/>
    </source>
</evidence>
<comment type="caution">
    <text evidence="1">The sequence shown here is derived from an EMBL/GenBank/DDBJ whole genome shotgun (WGS) entry which is preliminary data.</text>
</comment>